<dbReference type="Gene3D" id="3.40.50.410">
    <property type="entry name" value="von Willebrand factor, type A domain"/>
    <property type="match status" value="2"/>
</dbReference>
<dbReference type="PROSITE" id="PS50234">
    <property type="entry name" value="VWFA"/>
    <property type="match status" value="1"/>
</dbReference>
<dbReference type="EMBL" id="JAAEAA010000011">
    <property type="protein sequence ID" value="NDK56271.1"/>
    <property type="molecule type" value="Genomic_DNA"/>
</dbReference>
<dbReference type="SMART" id="SM00327">
    <property type="entry name" value="VWA"/>
    <property type="match status" value="1"/>
</dbReference>
<accession>A0A6B2H1N0</accession>
<feature type="chain" id="PRO_5025469596" evidence="1">
    <location>
        <begin position="26"/>
        <end position="464"/>
    </location>
</feature>
<feature type="domain" description="VWFA" evidence="2">
    <location>
        <begin position="35"/>
        <end position="219"/>
    </location>
</feature>
<evidence type="ECO:0000259" key="2">
    <source>
        <dbReference type="PROSITE" id="PS50234"/>
    </source>
</evidence>
<proteinExistence type="predicted"/>
<organism evidence="3 4">
    <name type="scientific">Pontibacter fetidus</name>
    <dbReference type="NCBI Taxonomy" id="2700082"/>
    <lineage>
        <taxon>Bacteria</taxon>
        <taxon>Pseudomonadati</taxon>
        <taxon>Bacteroidota</taxon>
        <taxon>Cytophagia</taxon>
        <taxon>Cytophagales</taxon>
        <taxon>Hymenobacteraceae</taxon>
        <taxon>Pontibacter</taxon>
    </lineage>
</organism>
<evidence type="ECO:0000313" key="4">
    <source>
        <dbReference type="Proteomes" id="UP000478546"/>
    </source>
</evidence>
<keyword evidence="1" id="KW-0732">Signal</keyword>
<reference evidence="3 4" key="1">
    <citation type="submission" date="2020-01" db="EMBL/GenBank/DDBJ databases">
        <authorList>
            <person name="Kim M.K."/>
        </authorList>
    </citation>
    <scope>NUCLEOTIDE SEQUENCE [LARGE SCALE GENOMIC DNA]</scope>
    <source>
        <strain evidence="3 4">BT213</strain>
    </source>
</reference>
<dbReference type="Proteomes" id="UP000478546">
    <property type="component" value="Unassembled WGS sequence"/>
</dbReference>
<comment type="caution">
    <text evidence="3">The sequence shown here is derived from an EMBL/GenBank/DDBJ whole genome shotgun (WGS) entry which is preliminary data.</text>
</comment>
<sequence>MAFWFKRVGVVMLLLILAIAGPAVAQDKKPKPKTRILFLLDASGSMMAKWENSDRMSVAKNLLAELVDSLDRFENVEVALRAYGHQHGRERNDCKDTKLEVPFAENNAANVKTKLDQIIPRGNTPITYSLEQTAKDFPDDPRARNVVILITDGIESCNGDPCAVSLALQRKRIFLRPFVIGIGIDAEYEKQLNCIGQYFNAADVKTFENVLTEIVTQTLSETTVSVELQDENGRPIETNVNMTFLNSLTGLPEYNFVHYLNDKGKPDMLEIDALMPYDLVVNTTPVVVDRNITIKPGRHNVIKVKAPQGILYLRQDGPSPYGQLQTIVRAQGEMRTLNVQTFGEKHKYLVGTYDLEVLSMPRVYLKDVELKQGQTKTITIPVPGQLAITSQMQGYGSIYMLDDNGEQRWLCNIPENNSKVTVPLQPGKYKLVYRMKTAQSSKFTDVQNFEIRSGATTNVKIFNR</sequence>
<name>A0A6B2H1N0_9BACT</name>
<dbReference type="InterPro" id="IPR002035">
    <property type="entry name" value="VWF_A"/>
</dbReference>
<evidence type="ECO:0000256" key="1">
    <source>
        <dbReference type="SAM" id="SignalP"/>
    </source>
</evidence>
<dbReference type="SUPFAM" id="SSF53300">
    <property type="entry name" value="vWA-like"/>
    <property type="match status" value="1"/>
</dbReference>
<protein>
    <submittedName>
        <fullName evidence="3">VWA domain-containing protein</fullName>
    </submittedName>
</protein>
<dbReference type="Pfam" id="PF00092">
    <property type="entry name" value="VWA"/>
    <property type="match status" value="1"/>
</dbReference>
<feature type="signal peptide" evidence="1">
    <location>
        <begin position="1"/>
        <end position="25"/>
    </location>
</feature>
<gene>
    <name evidence="3" type="ORF">GWO68_10110</name>
</gene>
<dbReference type="InterPro" id="IPR036465">
    <property type="entry name" value="vWFA_dom_sf"/>
</dbReference>
<dbReference type="RefSeq" id="WP_162346326.1">
    <property type="nucleotide sequence ID" value="NZ_JAAEAA010000011.1"/>
</dbReference>
<evidence type="ECO:0000313" key="3">
    <source>
        <dbReference type="EMBL" id="NDK56271.1"/>
    </source>
</evidence>
<dbReference type="AlphaFoldDB" id="A0A6B2H1N0"/>
<keyword evidence="4" id="KW-1185">Reference proteome</keyword>